<evidence type="ECO:0008006" key="2">
    <source>
        <dbReference type="Google" id="ProtNLM"/>
    </source>
</evidence>
<evidence type="ECO:0000313" key="1">
    <source>
        <dbReference type="EMBL" id="SVD08509.1"/>
    </source>
</evidence>
<sequence>RDRPLTWRDVGKKLNLSSQTAINLHTKGLKFLRKKIKLINQ</sequence>
<dbReference type="AlphaFoldDB" id="A0A382SF65"/>
<dbReference type="SUPFAM" id="SSF88659">
    <property type="entry name" value="Sigma3 and sigma4 domains of RNA polymerase sigma factors"/>
    <property type="match status" value="1"/>
</dbReference>
<proteinExistence type="predicted"/>
<protein>
    <recommendedName>
        <fullName evidence="2">RNA polymerase sigma-70 region 4 domain-containing protein</fullName>
    </recommendedName>
</protein>
<reference evidence="1" key="1">
    <citation type="submission" date="2018-05" db="EMBL/GenBank/DDBJ databases">
        <authorList>
            <person name="Lanie J.A."/>
            <person name="Ng W.-L."/>
            <person name="Kazmierczak K.M."/>
            <person name="Andrzejewski T.M."/>
            <person name="Davidsen T.M."/>
            <person name="Wayne K.J."/>
            <person name="Tettelin H."/>
            <person name="Glass J.I."/>
            <person name="Rusch D."/>
            <person name="Podicherti R."/>
            <person name="Tsui H.-C.T."/>
            <person name="Winkler M.E."/>
        </authorList>
    </citation>
    <scope>NUCLEOTIDE SEQUENCE</scope>
</reference>
<organism evidence="1">
    <name type="scientific">marine metagenome</name>
    <dbReference type="NCBI Taxonomy" id="408172"/>
    <lineage>
        <taxon>unclassified sequences</taxon>
        <taxon>metagenomes</taxon>
        <taxon>ecological metagenomes</taxon>
    </lineage>
</organism>
<gene>
    <name evidence="1" type="ORF">METZ01_LOCUS361363</name>
</gene>
<accession>A0A382SF65</accession>
<dbReference type="EMBL" id="UINC01128629">
    <property type="protein sequence ID" value="SVD08509.1"/>
    <property type="molecule type" value="Genomic_DNA"/>
</dbReference>
<feature type="non-terminal residue" evidence="1">
    <location>
        <position position="1"/>
    </location>
</feature>
<dbReference type="InterPro" id="IPR013324">
    <property type="entry name" value="RNA_pol_sigma_r3/r4-like"/>
</dbReference>
<name>A0A382SF65_9ZZZZ</name>